<evidence type="ECO:0000256" key="7">
    <source>
        <dbReference type="SAM" id="Phobius"/>
    </source>
</evidence>
<organism evidence="8 9">
    <name type="scientific">[Clostridium] hylemonae DSM 15053</name>
    <dbReference type="NCBI Taxonomy" id="553973"/>
    <lineage>
        <taxon>Bacteria</taxon>
        <taxon>Bacillati</taxon>
        <taxon>Bacillota</taxon>
        <taxon>Clostridia</taxon>
        <taxon>Lachnospirales</taxon>
        <taxon>Lachnospiraceae</taxon>
    </lineage>
</organism>
<dbReference type="RefSeq" id="WP_006441281.1">
    <property type="nucleotide sequence ID" value="NZ_CP036524.1"/>
</dbReference>
<proteinExistence type="inferred from homology"/>
<comment type="caution">
    <text evidence="8">The sequence shown here is derived from an EMBL/GenBank/DDBJ whole genome shotgun (WGS) entry which is preliminary data.</text>
</comment>
<evidence type="ECO:0000256" key="4">
    <source>
        <dbReference type="ARBA" id="ARBA00022692"/>
    </source>
</evidence>
<gene>
    <name evidence="8" type="ORF">CLOHYLEM_03953</name>
</gene>
<dbReference type="Pfam" id="PF02417">
    <property type="entry name" value="Chromate_transp"/>
    <property type="match status" value="1"/>
</dbReference>
<keyword evidence="4 7" id="KW-0812">Transmembrane</keyword>
<feature type="transmembrane region" description="Helical" evidence="7">
    <location>
        <begin position="75"/>
        <end position="97"/>
    </location>
</feature>
<keyword evidence="5 7" id="KW-1133">Transmembrane helix</keyword>
<comment type="subcellular location">
    <subcellularLocation>
        <location evidence="1">Cell membrane</location>
        <topology evidence="1">Multi-pass membrane protein</topology>
    </subcellularLocation>
</comment>
<dbReference type="STRING" id="553973.CLOHYLEM_03953"/>
<dbReference type="PANTHER" id="PTHR43663:SF1">
    <property type="entry name" value="CHROMATE TRANSPORTER"/>
    <property type="match status" value="1"/>
</dbReference>
<keyword evidence="9" id="KW-1185">Reference proteome</keyword>
<dbReference type="Proteomes" id="UP000004893">
    <property type="component" value="Unassembled WGS sequence"/>
</dbReference>
<dbReference type="InterPro" id="IPR052518">
    <property type="entry name" value="CHR_Transporter"/>
</dbReference>
<keyword evidence="3" id="KW-1003">Cell membrane</keyword>
<dbReference type="EMBL" id="ABYI02000001">
    <property type="protein sequence ID" value="EEG75977.1"/>
    <property type="molecule type" value="Genomic_DNA"/>
</dbReference>
<reference evidence="8" key="1">
    <citation type="submission" date="2009-02" db="EMBL/GenBank/DDBJ databases">
        <authorList>
            <person name="Fulton L."/>
            <person name="Clifton S."/>
            <person name="Fulton B."/>
            <person name="Xu J."/>
            <person name="Minx P."/>
            <person name="Pepin K.H."/>
            <person name="Johnson M."/>
            <person name="Bhonagiri V."/>
            <person name="Nash W.E."/>
            <person name="Mardis E.R."/>
            <person name="Wilson R.K."/>
        </authorList>
    </citation>
    <scope>NUCLEOTIDE SEQUENCE [LARGE SCALE GENOMIC DNA]</scope>
    <source>
        <strain evidence="8">DSM 15053</strain>
    </source>
</reference>
<accession>C0BVU0</accession>
<feature type="transmembrane region" description="Helical" evidence="7">
    <location>
        <begin position="109"/>
        <end position="129"/>
    </location>
</feature>
<protein>
    <submittedName>
        <fullName evidence="8">Chromate transport protein</fullName>
    </submittedName>
</protein>
<evidence type="ECO:0000256" key="3">
    <source>
        <dbReference type="ARBA" id="ARBA00022475"/>
    </source>
</evidence>
<dbReference type="AlphaFoldDB" id="C0BVU0"/>
<dbReference type="eggNOG" id="COG2059">
    <property type="taxonomic scope" value="Bacteria"/>
</dbReference>
<comment type="similarity">
    <text evidence="2">Belongs to the chromate ion transporter (CHR) (TC 2.A.51) family.</text>
</comment>
<dbReference type="GO" id="GO:0015109">
    <property type="term" value="F:chromate transmembrane transporter activity"/>
    <property type="evidence" value="ECO:0007669"/>
    <property type="project" value="InterPro"/>
</dbReference>
<dbReference type="PANTHER" id="PTHR43663">
    <property type="entry name" value="CHROMATE TRANSPORT PROTEIN-RELATED"/>
    <property type="match status" value="1"/>
</dbReference>
<keyword evidence="6 7" id="KW-0472">Membrane</keyword>
<sequence length="184" mass="19679">MIYITLAYEFFKIGLFSIGGGMATLPFLMDLTSRYDWFSASELANMVAISESTPGPVGINMATYAGYNAAGIPGALVATLSLVAPALIIIVIIARFLENFSENPTVKAVFYGIRPTVAALIAYAVWELLKIALFSVSGGQIRIDYLSLFICAAVFGLLQIRKLAKLHPVIWIAAGAAAGIILKL</sequence>
<dbReference type="InterPro" id="IPR003370">
    <property type="entry name" value="Chromate_transpt"/>
</dbReference>
<evidence type="ECO:0000256" key="5">
    <source>
        <dbReference type="ARBA" id="ARBA00022989"/>
    </source>
</evidence>
<name>C0BVU0_9FIRM</name>
<evidence type="ECO:0000313" key="8">
    <source>
        <dbReference type="EMBL" id="EEG75977.1"/>
    </source>
</evidence>
<feature type="transmembrane region" description="Helical" evidence="7">
    <location>
        <begin position="166"/>
        <end position="182"/>
    </location>
</feature>
<feature type="transmembrane region" description="Helical" evidence="7">
    <location>
        <begin position="6"/>
        <end position="28"/>
    </location>
</feature>
<evidence type="ECO:0000256" key="6">
    <source>
        <dbReference type="ARBA" id="ARBA00023136"/>
    </source>
</evidence>
<dbReference type="HOGENOM" id="CLU_018106_1_2_9"/>
<dbReference type="OrthoDB" id="9788907at2"/>
<evidence type="ECO:0000256" key="1">
    <source>
        <dbReference type="ARBA" id="ARBA00004651"/>
    </source>
</evidence>
<dbReference type="GO" id="GO:0005886">
    <property type="term" value="C:plasma membrane"/>
    <property type="evidence" value="ECO:0007669"/>
    <property type="project" value="UniProtKB-SubCell"/>
</dbReference>
<feature type="transmembrane region" description="Helical" evidence="7">
    <location>
        <begin position="141"/>
        <end position="160"/>
    </location>
</feature>
<reference evidence="8" key="2">
    <citation type="submission" date="2013-06" db="EMBL/GenBank/DDBJ databases">
        <title>Draft genome sequence of Clostridium hylemonae (DSM 15053).</title>
        <authorList>
            <person name="Sudarsanam P."/>
            <person name="Ley R."/>
            <person name="Guruge J."/>
            <person name="Turnbaugh P.J."/>
            <person name="Mahowald M."/>
            <person name="Liep D."/>
            <person name="Gordon J."/>
        </authorList>
    </citation>
    <scope>NUCLEOTIDE SEQUENCE</scope>
    <source>
        <strain evidence="8">DSM 15053</strain>
    </source>
</reference>
<evidence type="ECO:0000313" key="9">
    <source>
        <dbReference type="Proteomes" id="UP000004893"/>
    </source>
</evidence>
<evidence type="ECO:0000256" key="2">
    <source>
        <dbReference type="ARBA" id="ARBA00005262"/>
    </source>
</evidence>